<dbReference type="InterPro" id="IPR036628">
    <property type="entry name" value="Clp_N_dom_sf"/>
</dbReference>
<dbReference type="Proteomes" id="UP000198921">
    <property type="component" value="Unassembled WGS sequence"/>
</dbReference>
<reference evidence="4" key="1">
    <citation type="submission" date="2016-10" db="EMBL/GenBank/DDBJ databases">
        <authorList>
            <person name="Varghese N."/>
            <person name="Submissions S."/>
        </authorList>
    </citation>
    <scope>NUCLEOTIDE SEQUENCE [LARGE SCALE GENOMIC DNA]</scope>
    <source>
        <strain evidence="4">DSM 45422</strain>
    </source>
</reference>
<accession>A0A1H3NWS9</accession>
<evidence type="ECO:0000256" key="1">
    <source>
        <dbReference type="PROSITE-ProRule" id="PRU01251"/>
    </source>
</evidence>
<gene>
    <name evidence="3" type="ORF">SAMN05660209_04095</name>
</gene>
<dbReference type="AlphaFoldDB" id="A0A1H3NWS9"/>
<dbReference type="PROSITE" id="PS51903">
    <property type="entry name" value="CLP_R"/>
    <property type="match status" value="1"/>
</dbReference>
<dbReference type="OrthoDB" id="3628183at2"/>
<organism evidence="3 4">
    <name type="scientific">Geodermatophilus africanus</name>
    <dbReference type="NCBI Taxonomy" id="1137993"/>
    <lineage>
        <taxon>Bacteria</taxon>
        <taxon>Bacillati</taxon>
        <taxon>Actinomycetota</taxon>
        <taxon>Actinomycetes</taxon>
        <taxon>Geodermatophilales</taxon>
        <taxon>Geodermatophilaceae</taxon>
        <taxon>Geodermatophilus</taxon>
    </lineage>
</organism>
<dbReference type="RefSeq" id="WP_091160422.1">
    <property type="nucleotide sequence ID" value="NZ_FNOT01000014.1"/>
</dbReference>
<keyword evidence="4" id="KW-1185">Reference proteome</keyword>
<dbReference type="Pfam" id="PF02861">
    <property type="entry name" value="Clp_N"/>
    <property type="match status" value="1"/>
</dbReference>
<evidence type="ECO:0000313" key="4">
    <source>
        <dbReference type="Proteomes" id="UP000198921"/>
    </source>
</evidence>
<protein>
    <submittedName>
        <fullName evidence="3">Clp amino terminal domain-containing protein, pathogenicity island component</fullName>
    </submittedName>
</protein>
<keyword evidence="1" id="KW-0677">Repeat</keyword>
<dbReference type="STRING" id="1137993.SAMN05660209_04095"/>
<feature type="domain" description="Clp R" evidence="2">
    <location>
        <begin position="2"/>
        <end position="179"/>
    </location>
</feature>
<name>A0A1H3NWS9_9ACTN</name>
<dbReference type="SUPFAM" id="SSF81923">
    <property type="entry name" value="Double Clp-N motif"/>
    <property type="match status" value="2"/>
</dbReference>
<proteinExistence type="predicted"/>
<dbReference type="InterPro" id="IPR004176">
    <property type="entry name" value="Clp_R_N"/>
</dbReference>
<evidence type="ECO:0000313" key="3">
    <source>
        <dbReference type="EMBL" id="SDY93170.1"/>
    </source>
</evidence>
<evidence type="ECO:0000259" key="2">
    <source>
        <dbReference type="PROSITE" id="PS51903"/>
    </source>
</evidence>
<sequence>MFERFTPDAREVVVLAQEEARALRHDAIGSEHLLLSLLRLDTPTTAVLRRHGLDHDAVAQAVAARAGGEDLDGEALRTLGIDLDAVRDVAEATFGPGALDAPGRWRRRGSPAHIPFTAGAKKVLELSLREALAMRSRSISDGHIALGLLRGGGTGLSLLRERGVDPEALRTDLGRSAAA</sequence>
<dbReference type="EMBL" id="FNOT01000014">
    <property type="protein sequence ID" value="SDY93170.1"/>
    <property type="molecule type" value="Genomic_DNA"/>
</dbReference>
<dbReference type="Gene3D" id="1.10.1780.10">
    <property type="entry name" value="Clp, N-terminal domain"/>
    <property type="match status" value="2"/>
</dbReference>